<evidence type="ECO:0000256" key="1">
    <source>
        <dbReference type="SAM" id="MobiDB-lite"/>
    </source>
</evidence>
<feature type="region of interest" description="Disordered" evidence="1">
    <location>
        <begin position="93"/>
        <end position="113"/>
    </location>
</feature>
<dbReference type="RefSeq" id="WP_377772017.1">
    <property type="nucleotide sequence ID" value="NZ_JBHUHO010000029.1"/>
</dbReference>
<feature type="compositionally biased region" description="Low complexity" evidence="1">
    <location>
        <begin position="93"/>
        <end position="107"/>
    </location>
</feature>
<dbReference type="Proteomes" id="UP001597362">
    <property type="component" value="Unassembled WGS sequence"/>
</dbReference>
<evidence type="ECO:0000313" key="4">
    <source>
        <dbReference type="EMBL" id="MFD2116152.1"/>
    </source>
</evidence>
<sequence>MNCNEIADLLQRRVDNQLSEAELEICDNHLHICPDCVDRLEALNRISEQLNNLPKVTPRFSLVDAIMPELERIDIERNLGNTHTQANKIVAMQDVSESESSSVDQSSGETDEQVNTLLVPKRNNNFWRHWRPYSGVAAAAVVCIIFIVAYTTGNNRGLHENVVPLTAANTQMEAGQGESTSSAMDSIMSDENSITDMQSRVMTQSFDSNGAKEDVQGKKQNSEERSKPEPEPEPSTAPASRAESGLDSKQPTIPNSLPKHQAVDQNGGSSTKMDATPPTDEAIPEKHTFDKPVQDERDPIVAPPRKADEAVVSNGVEEQLRQSTEAESSMKHQEWRTMTSIVSTTSPNNQFVAVLLDHTIVIEDADSQEVIFQSEQKKGSIQQLQWDDESKWLTYETKLDNGAVTKFQVDVAQRTEKKLESNKK</sequence>
<protein>
    <submittedName>
        <fullName evidence="4">Anti-sigma factor family protein</fullName>
    </submittedName>
</protein>
<keyword evidence="2" id="KW-0472">Membrane</keyword>
<keyword evidence="5" id="KW-1185">Reference proteome</keyword>
<dbReference type="Pfam" id="PF13490">
    <property type="entry name" value="zf-HC2"/>
    <property type="match status" value="1"/>
</dbReference>
<name>A0ABW4YKA2_9BACL</name>
<dbReference type="EMBL" id="JBHUHO010000029">
    <property type="protein sequence ID" value="MFD2116152.1"/>
    <property type="molecule type" value="Genomic_DNA"/>
</dbReference>
<feature type="compositionally biased region" description="Low complexity" evidence="1">
    <location>
        <begin position="234"/>
        <end position="243"/>
    </location>
</feature>
<feature type="region of interest" description="Disordered" evidence="1">
    <location>
        <begin position="205"/>
        <end position="335"/>
    </location>
</feature>
<reference evidence="5" key="1">
    <citation type="journal article" date="2019" name="Int. J. Syst. Evol. Microbiol.">
        <title>The Global Catalogue of Microorganisms (GCM) 10K type strain sequencing project: providing services to taxonomists for standard genome sequencing and annotation.</title>
        <authorList>
            <consortium name="The Broad Institute Genomics Platform"/>
            <consortium name="The Broad Institute Genome Sequencing Center for Infectious Disease"/>
            <person name="Wu L."/>
            <person name="Ma J."/>
        </authorList>
    </citation>
    <scope>NUCLEOTIDE SEQUENCE [LARGE SCALE GENOMIC DNA]</scope>
    <source>
        <strain evidence="5">GH52</strain>
    </source>
</reference>
<feature type="compositionally biased region" description="Polar residues" evidence="1">
    <location>
        <begin position="263"/>
        <end position="273"/>
    </location>
</feature>
<dbReference type="InterPro" id="IPR027383">
    <property type="entry name" value="Znf_put"/>
</dbReference>
<keyword evidence="2" id="KW-1133">Transmembrane helix</keyword>
<comment type="caution">
    <text evidence="4">The sequence shown here is derived from an EMBL/GenBank/DDBJ whole genome shotgun (WGS) entry which is preliminary data.</text>
</comment>
<feature type="domain" description="Putative zinc-finger" evidence="3">
    <location>
        <begin position="3"/>
        <end position="36"/>
    </location>
</feature>
<proteinExistence type="predicted"/>
<feature type="compositionally biased region" description="Basic and acidic residues" evidence="1">
    <location>
        <begin position="210"/>
        <end position="230"/>
    </location>
</feature>
<keyword evidence="2" id="KW-0812">Transmembrane</keyword>
<feature type="transmembrane region" description="Helical" evidence="2">
    <location>
        <begin position="130"/>
        <end position="150"/>
    </location>
</feature>
<accession>A0ABW4YKA2</accession>
<organism evidence="4 5">
    <name type="scientific">Paenibacillus yanchengensis</name>
    <dbReference type="NCBI Taxonomy" id="2035833"/>
    <lineage>
        <taxon>Bacteria</taxon>
        <taxon>Bacillati</taxon>
        <taxon>Bacillota</taxon>
        <taxon>Bacilli</taxon>
        <taxon>Bacillales</taxon>
        <taxon>Paenibacillaceae</taxon>
        <taxon>Paenibacillus</taxon>
    </lineage>
</organism>
<evidence type="ECO:0000259" key="3">
    <source>
        <dbReference type="Pfam" id="PF13490"/>
    </source>
</evidence>
<evidence type="ECO:0000256" key="2">
    <source>
        <dbReference type="SAM" id="Phobius"/>
    </source>
</evidence>
<feature type="compositionally biased region" description="Basic and acidic residues" evidence="1">
    <location>
        <begin position="283"/>
        <end position="309"/>
    </location>
</feature>
<gene>
    <name evidence="4" type="ORF">ACFSJH_10490</name>
</gene>
<evidence type="ECO:0000313" key="5">
    <source>
        <dbReference type="Proteomes" id="UP001597362"/>
    </source>
</evidence>